<keyword evidence="6" id="KW-1185">Reference proteome</keyword>
<dbReference type="PANTHER" id="PTHR43537:SF5">
    <property type="entry name" value="UXU OPERON TRANSCRIPTIONAL REGULATOR"/>
    <property type="match status" value="1"/>
</dbReference>
<dbReference type="SMART" id="SM00895">
    <property type="entry name" value="FCD"/>
    <property type="match status" value="1"/>
</dbReference>
<dbReference type="PRINTS" id="PR00035">
    <property type="entry name" value="HTHGNTR"/>
</dbReference>
<dbReference type="SUPFAM" id="SSF46785">
    <property type="entry name" value="Winged helix' DNA-binding domain"/>
    <property type="match status" value="1"/>
</dbReference>
<gene>
    <name evidence="5" type="ORF">L0668_03515</name>
</gene>
<dbReference type="PANTHER" id="PTHR43537">
    <property type="entry name" value="TRANSCRIPTIONAL REGULATOR, GNTR FAMILY"/>
    <property type="match status" value="1"/>
</dbReference>
<organism evidence="5 6">
    <name type="scientific">Paraglaciecola algarum</name>
    <dbReference type="NCBI Taxonomy" id="3050085"/>
    <lineage>
        <taxon>Bacteria</taxon>
        <taxon>Pseudomonadati</taxon>
        <taxon>Pseudomonadota</taxon>
        <taxon>Gammaproteobacteria</taxon>
        <taxon>Alteromonadales</taxon>
        <taxon>Alteromonadaceae</taxon>
        <taxon>Paraglaciecola</taxon>
    </lineage>
</organism>
<dbReference type="EMBL" id="JAKGAS010000002">
    <property type="protein sequence ID" value="MCF2947161.1"/>
    <property type="molecule type" value="Genomic_DNA"/>
</dbReference>
<dbReference type="CDD" id="cd07377">
    <property type="entry name" value="WHTH_GntR"/>
    <property type="match status" value="1"/>
</dbReference>
<dbReference type="Pfam" id="PF00392">
    <property type="entry name" value="GntR"/>
    <property type="match status" value="1"/>
</dbReference>
<keyword evidence="2" id="KW-0238">DNA-binding</keyword>
<dbReference type="Proteomes" id="UP001521137">
    <property type="component" value="Unassembled WGS sequence"/>
</dbReference>
<dbReference type="RefSeq" id="WP_235310696.1">
    <property type="nucleotide sequence ID" value="NZ_JAKGAS010000002.1"/>
</dbReference>
<dbReference type="SUPFAM" id="SSF48008">
    <property type="entry name" value="GntR ligand-binding domain-like"/>
    <property type="match status" value="1"/>
</dbReference>
<dbReference type="Gene3D" id="1.10.10.10">
    <property type="entry name" value="Winged helix-like DNA-binding domain superfamily/Winged helix DNA-binding domain"/>
    <property type="match status" value="1"/>
</dbReference>
<keyword evidence="3" id="KW-0804">Transcription</keyword>
<dbReference type="SMART" id="SM00345">
    <property type="entry name" value="HTH_GNTR"/>
    <property type="match status" value="1"/>
</dbReference>
<dbReference type="InterPro" id="IPR036390">
    <property type="entry name" value="WH_DNA-bd_sf"/>
</dbReference>
<name>A0ABS9D2L0_9ALTE</name>
<keyword evidence="1" id="KW-0805">Transcription regulation</keyword>
<dbReference type="Gene3D" id="1.20.120.530">
    <property type="entry name" value="GntR ligand-binding domain-like"/>
    <property type="match status" value="1"/>
</dbReference>
<comment type="caution">
    <text evidence="5">The sequence shown here is derived from an EMBL/GenBank/DDBJ whole genome shotgun (WGS) entry which is preliminary data.</text>
</comment>
<dbReference type="InterPro" id="IPR008920">
    <property type="entry name" value="TF_FadR/GntR_C"/>
</dbReference>
<evidence type="ECO:0000256" key="2">
    <source>
        <dbReference type="ARBA" id="ARBA00023125"/>
    </source>
</evidence>
<evidence type="ECO:0000313" key="6">
    <source>
        <dbReference type="Proteomes" id="UP001521137"/>
    </source>
</evidence>
<evidence type="ECO:0000256" key="1">
    <source>
        <dbReference type="ARBA" id="ARBA00023015"/>
    </source>
</evidence>
<evidence type="ECO:0000256" key="3">
    <source>
        <dbReference type="ARBA" id="ARBA00023163"/>
    </source>
</evidence>
<proteinExistence type="predicted"/>
<evidence type="ECO:0000259" key="4">
    <source>
        <dbReference type="PROSITE" id="PS50949"/>
    </source>
</evidence>
<dbReference type="InterPro" id="IPR036388">
    <property type="entry name" value="WH-like_DNA-bd_sf"/>
</dbReference>
<protein>
    <submittedName>
        <fullName evidence="5">FadR family transcriptional regulator</fullName>
    </submittedName>
</protein>
<dbReference type="InterPro" id="IPR000524">
    <property type="entry name" value="Tscrpt_reg_HTH_GntR"/>
</dbReference>
<dbReference type="PROSITE" id="PS50949">
    <property type="entry name" value="HTH_GNTR"/>
    <property type="match status" value="1"/>
</dbReference>
<sequence length="238" mass="26452">MKHSMPNAEHLSQRLYLQIADKLAEMVRNGEVKVGARFAAERELAADYGVSRSTIREAMIALEVSGLVEIRSGSGIYALDSSRKMTTTIANEDLPGPFEVLEARMLLEAESAKIAAQRISNDELLQLKQLLVSMSDAIEQGDIEEAEKIDHAFHLAIVTATRNGALVPIYEWLWQVRELSEVSKRFHLKLRDKGSTPKLDEHVAVCDALMQRDGEKAKAAIQAHLSKVMSRLTECSLV</sequence>
<reference evidence="5 6" key="1">
    <citation type="submission" date="2022-01" db="EMBL/GenBank/DDBJ databases">
        <title>Paraglaciecola sp. G1-23.</title>
        <authorList>
            <person name="Jin M.S."/>
            <person name="Han D.M."/>
            <person name="Kim H.M."/>
            <person name="Jeon C.O."/>
        </authorList>
    </citation>
    <scope>NUCLEOTIDE SEQUENCE [LARGE SCALE GENOMIC DNA]</scope>
    <source>
        <strain evidence="5 6">G1-23</strain>
    </source>
</reference>
<accession>A0ABS9D2L0</accession>
<feature type="domain" description="HTH gntR-type" evidence="4">
    <location>
        <begin position="13"/>
        <end position="81"/>
    </location>
</feature>
<dbReference type="Pfam" id="PF07729">
    <property type="entry name" value="FCD"/>
    <property type="match status" value="1"/>
</dbReference>
<dbReference type="InterPro" id="IPR011711">
    <property type="entry name" value="GntR_C"/>
</dbReference>
<evidence type="ECO:0000313" key="5">
    <source>
        <dbReference type="EMBL" id="MCF2947161.1"/>
    </source>
</evidence>